<name>A0ABM3VFE2_MUSDO</name>
<dbReference type="GeneID" id="101893947"/>
<evidence type="ECO:0000259" key="2">
    <source>
        <dbReference type="Pfam" id="PF04083"/>
    </source>
</evidence>
<keyword evidence="1" id="KW-0732">Signal</keyword>
<feature type="domain" description="Partial AB-hydrolase lipase" evidence="2">
    <location>
        <begin position="98"/>
        <end position="160"/>
    </location>
</feature>
<dbReference type="InterPro" id="IPR029058">
    <property type="entry name" value="AB_hydrolase_fold"/>
</dbReference>
<organism evidence="3 4">
    <name type="scientific">Musca domestica</name>
    <name type="common">House fly</name>
    <dbReference type="NCBI Taxonomy" id="7370"/>
    <lineage>
        <taxon>Eukaryota</taxon>
        <taxon>Metazoa</taxon>
        <taxon>Ecdysozoa</taxon>
        <taxon>Arthropoda</taxon>
        <taxon>Hexapoda</taxon>
        <taxon>Insecta</taxon>
        <taxon>Pterygota</taxon>
        <taxon>Neoptera</taxon>
        <taxon>Endopterygota</taxon>
        <taxon>Diptera</taxon>
        <taxon>Brachycera</taxon>
        <taxon>Muscomorpha</taxon>
        <taxon>Muscoidea</taxon>
        <taxon>Muscidae</taxon>
        <taxon>Musca</taxon>
    </lineage>
</organism>
<dbReference type="Proteomes" id="UP001652621">
    <property type="component" value="Unplaced"/>
</dbReference>
<evidence type="ECO:0000313" key="3">
    <source>
        <dbReference type="Proteomes" id="UP001652621"/>
    </source>
</evidence>
<dbReference type="Pfam" id="PF04083">
    <property type="entry name" value="Abhydro_lipase"/>
    <property type="match status" value="1"/>
</dbReference>
<dbReference type="InterPro" id="IPR006693">
    <property type="entry name" value="AB_hydrolase_lipase"/>
</dbReference>
<accession>A0ABM3VFE2</accession>
<dbReference type="SUPFAM" id="SSF53474">
    <property type="entry name" value="alpha/beta-Hydrolases"/>
    <property type="match status" value="1"/>
</dbReference>
<keyword evidence="3" id="KW-1185">Reference proteome</keyword>
<proteinExistence type="predicted"/>
<evidence type="ECO:0000313" key="4">
    <source>
        <dbReference type="RefSeq" id="XP_058984506.1"/>
    </source>
</evidence>
<feature type="signal peptide" evidence="1">
    <location>
        <begin position="1"/>
        <end position="16"/>
    </location>
</feature>
<sequence>MCSLLHIIIVATITKATTTSEWRGKLFIYKPISKNKENIKMKLTIIRICWVAMICSTAEAAMLETMEIKGNANILQYFQQPGKHLQLNRKTTLDRVLEVGYPCEEHEVETEDGYFLKIYRIPDSPKSIVQSPSPSSSRQRPLVLLEHGLMGTSDTWILNGPESSLPFLLADRGYDVWLGNARGNLYARKHRRLSIHQGDFWRFSWHEIGYYDLAATIDYILQNATEVAEKSLHYVGHSQGTTILTVLMTMREEYQQYLRTVNLWSPVIFLDNTENRLLKVLSPYMGYYNIVTEKFSRQEFVPFNELFDLLKYSACQKESQLHAFCSPLAIMIEGTYQNKNRSALQLCLETHPGGISTEQFLHFMQVIYSSEFRQYDFGLFENFARYSQAYPPRYPLERIHKLLHIWYSRGDETVKPQDVHRFAAGMPAVVLHRISDDNWSHSDYMFVGYLILDFHHFAVEIIPNDVGGDGDKIIASCVKCVGICRLNRLVRRKADKMLAFECRLLFAWLVTIVTDKEAGNPL</sequence>
<dbReference type="PANTHER" id="PTHR11005">
    <property type="entry name" value="LYSOSOMAL ACID LIPASE-RELATED"/>
    <property type="match status" value="1"/>
</dbReference>
<gene>
    <name evidence="4" type="primary">LOC101893947</name>
</gene>
<reference evidence="4" key="1">
    <citation type="submission" date="2025-08" db="UniProtKB">
        <authorList>
            <consortium name="RefSeq"/>
        </authorList>
    </citation>
    <scope>IDENTIFICATION</scope>
    <source>
        <strain evidence="4">Aabys</strain>
        <tissue evidence="4">Whole body</tissue>
    </source>
</reference>
<evidence type="ECO:0000256" key="1">
    <source>
        <dbReference type="SAM" id="SignalP"/>
    </source>
</evidence>
<protein>
    <submittedName>
        <fullName evidence="4">Lipase 3-like</fullName>
    </submittedName>
</protein>
<feature type="chain" id="PRO_5045664487" evidence="1">
    <location>
        <begin position="17"/>
        <end position="522"/>
    </location>
</feature>
<dbReference type="Gene3D" id="3.40.50.1820">
    <property type="entry name" value="alpha/beta hydrolase"/>
    <property type="match status" value="1"/>
</dbReference>
<dbReference type="RefSeq" id="XP_058984506.1">
    <property type="nucleotide sequence ID" value="XM_059128523.1"/>
</dbReference>